<dbReference type="Proteomes" id="UP000279422">
    <property type="component" value="Unassembled WGS sequence"/>
</dbReference>
<comment type="caution">
    <text evidence="2">The sequence shown here is derived from an EMBL/GenBank/DDBJ whole genome shotgun (WGS) entry which is preliminary data.</text>
</comment>
<evidence type="ECO:0000259" key="1">
    <source>
        <dbReference type="Pfam" id="PF18480"/>
    </source>
</evidence>
<evidence type="ECO:0000313" key="2">
    <source>
        <dbReference type="EMBL" id="RLE07415.1"/>
    </source>
</evidence>
<proteinExistence type="predicted"/>
<organism evidence="2 3">
    <name type="scientific">Aerophobetes bacterium</name>
    <dbReference type="NCBI Taxonomy" id="2030807"/>
    <lineage>
        <taxon>Bacteria</taxon>
        <taxon>Candidatus Aerophobota</taxon>
    </lineage>
</organism>
<reference evidence="2 3" key="1">
    <citation type="submission" date="2018-06" db="EMBL/GenBank/DDBJ databases">
        <title>Extensive metabolic versatility and redundancy in microbially diverse, dynamic hydrothermal sediments.</title>
        <authorList>
            <person name="Dombrowski N."/>
            <person name="Teske A."/>
            <person name="Baker B.J."/>
        </authorList>
    </citation>
    <scope>NUCLEOTIDE SEQUENCE [LARGE SCALE GENOMIC DNA]</scope>
    <source>
        <strain evidence="2">B47_G16</strain>
    </source>
</reference>
<evidence type="ECO:0000313" key="3">
    <source>
        <dbReference type="Proteomes" id="UP000279422"/>
    </source>
</evidence>
<protein>
    <recommendedName>
        <fullName evidence="1">DUF5615 domain-containing protein</fullName>
    </recommendedName>
</protein>
<name>A0A497E1Q6_UNCAE</name>
<dbReference type="InterPro" id="IPR041049">
    <property type="entry name" value="DUF5615"/>
</dbReference>
<dbReference type="Pfam" id="PF18480">
    <property type="entry name" value="DUF5615"/>
    <property type="match status" value="1"/>
</dbReference>
<gene>
    <name evidence="2" type="ORF">DRJ00_08190</name>
</gene>
<sequence>MLRVLADENIHSEIIAYLRDNCDVLAVAQEKSLTGCSDYKLAQVAGKERRIIITADKHFGQLIQLHAEKEKLGLILLRYAFFDIEKIKAGLNKAIGEIKSKNLDKESFVIVLDERKMRVRRY</sequence>
<accession>A0A497E1Q6</accession>
<dbReference type="EMBL" id="QMPZ01000170">
    <property type="protein sequence ID" value="RLE07415.1"/>
    <property type="molecule type" value="Genomic_DNA"/>
</dbReference>
<dbReference type="AlphaFoldDB" id="A0A497E1Q6"/>
<feature type="domain" description="DUF5615" evidence="1">
    <location>
        <begin position="3"/>
        <end position="110"/>
    </location>
</feature>